<keyword evidence="1" id="KW-0479">Metal-binding</keyword>
<evidence type="ECO:0000256" key="1">
    <source>
        <dbReference type="ARBA" id="ARBA00022723"/>
    </source>
</evidence>
<protein>
    <recommendedName>
        <fullName evidence="5">FLYWCH-type domain-containing protein</fullName>
    </recommendedName>
</protein>
<organism evidence="6 7">
    <name type="scientific">Mytilus coruscus</name>
    <name type="common">Sea mussel</name>
    <dbReference type="NCBI Taxonomy" id="42192"/>
    <lineage>
        <taxon>Eukaryota</taxon>
        <taxon>Metazoa</taxon>
        <taxon>Spiralia</taxon>
        <taxon>Lophotrochozoa</taxon>
        <taxon>Mollusca</taxon>
        <taxon>Bivalvia</taxon>
        <taxon>Autobranchia</taxon>
        <taxon>Pteriomorphia</taxon>
        <taxon>Mytilida</taxon>
        <taxon>Mytiloidea</taxon>
        <taxon>Mytilidae</taxon>
        <taxon>Mytilinae</taxon>
        <taxon>Mytilus</taxon>
    </lineage>
</organism>
<evidence type="ECO:0000259" key="5">
    <source>
        <dbReference type="Pfam" id="PF04500"/>
    </source>
</evidence>
<accession>A0A6J8DTE1</accession>
<dbReference type="OrthoDB" id="6126809at2759"/>
<dbReference type="AlphaFoldDB" id="A0A6J8DTE1"/>
<keyword evidence="3" id="KW-0862">Zinc</keyword>
<sequence length="427" mass="47761">MANAQLEVSFVTSRLGNHNLVHNGFKFQIKSRRRERCYWQCSSRNYPATINTCNNLPTKVLPNHKHQSDRMQLQVDEVLKRMKDRSKEELTAIPTIQEEELVRLRNPEWNDATQQLVENVPTFQSCKTSLYHQRHKTLPALPTSAAEIVLEGEWTQTTNAQPFLLSDDNTHGRILIFSARENLTQQQILFTLMEHFTHAQLSVINYVFGNTVVIKPSRIPGDMSMKIKPSSIPGGMSMKIKPSRIPGGMSMEIKPSRIPGGMSMKIKPSRIPGGMSMKIKPSRIPGGMSMKIKPSRIPGGMSMKIKPSRIPGGMSMKIKPSRLPGGMSMKIKPSRIPGGMSMKIKPSRIPGGMSMKIKSSRIPGGMSMKIKPSRIPGGILVKPALRPPKTQKHFLHFLLLSPTSAAEIVLEGEWTQTTNAQPFFTLR</sequence>
<evidence type="ECO:0000256" key="2">
    <source>
        <dbReference type="ARBA" id="ARBA00022771"/>
    </source>
</evidence>
<dbReference type="EMBL" id="CACVKT020007820">
    <property type="protein sequence ID" value="CAC5410972.1"/>
    <property type="molecule type" value="Genomic_DNA"/>
</dbReference>
<keyword evidence="7" id="KW-1185">Reference proteome</keyword>
<proteinExistence type="predicted"/>
<evidence type="ECO:0000256" key="4">
    <source>
        <dbReference type="SAM" id="MobiDB-lite"/>
    </source>
</evidence>
<dbReference type="Pfam" id="PF04500">
    <property type="entry name" value="FLYWCH"/>
    <property type="match status" value="1"/>
</dbReference>
<name>A0A6J8DTE1_MYTCO</name>
<keyword evidence="2" id="KW-0863">Zinc-finger</keyword>
<evidence type="ECO:0000313" key="7">
    <source>
        <dbReference type="Proteomes" id="UP000507470"/>
    </source>
</evidence>
<reference evidence="6 7" key="1">
    <citation type="submission" date="2020-06" db="EMBL/GenBank/DDBJ databases">
        <authorList>
            <person name="Li R."/>
            <person name="Bekaert M."/>
        </authorList>
    </citation>
    <scope>NUCLEOTIDE SEQUENCE [LARGE SCALE GENOMIC DNA]</scope>
    <source>
        <strain evidence="7">wild</strain>
    </source>
</reference>
<feature type="region of interest" description="Disordered" evidence="4">
    <location>
        <begin position="224"/>
        <end position="354"/>
    </location>
</feature>
<dbReference type="InterPro" id="IPR007588">
    <property type="entry name" value="Znf_FLYWCH"/>
</dbReference>
<gene>
    <name evidence="6" type="ORF">MCOR_44109</name>
</gene>
<dbReference type="Proteomes" id="UP000507470">
    <property type="component" value="Unassembled WGS sequence"/>
</dbReference>
<evidence type="ECO:0000256" key="3">
    <source>
        <dbReference type="ARBA" id="ARBA00022833"/>
    </source>
</evidence>
<dbReference type="Gene3D" id="2.20.25.240">
    <property type="match status" value="1"/>
</dbReference>
<feature type="domain" description="FLYWCH-type" evidence="5">
    <location>
        <begin position="10"/>
        <end position="66"/>
    </location>
</feature>
<evidence type="ECO:0000313" key="6">
    <source>
        <dbReference type="EMBL" id="CAC5410972.1"/>
    </source>
</evidence>
<dbReference type="GO" id="GO:0008270">
    <property type="term" value="F:zinc ion binding"/>
    <property type="evidence" value="ECO:0007669"/>
    <property type="project" value="UniProtKB-KW"/>
</dbReference>